<dbReference type="Proteomes" id="UP001187192">
    <property type="component" value="Unassembled WGS sequence"/>
</dbReference>
<gene>
    <name evidence="1" type="ORF">TIFTF001_033039</name>
</gene>
<accession>A0AA88E196</accession>
<dbReference type="EMBL" id="BTGU01000163">
    <property type="protein sequence ID" value="GMN63946.1"/>
    <property type="molecule type" value="Genomic_DNA"/>
</dbReference>
<reference evidence="1" key="1">
    <citation type="submission" date="2023-07" db="EMBL/GenBank/DDBJ databases">
        <title>draft genome sequence of fig (Ficus carica).</title>
        <authorList>
            <person name="Takahashi T."/>
            <person name="Nishimura K."/>
        </authorList>
    </citation>
    <scope>NUCLEOTIDE SEQUENCE</scope>
</reference>
<comment type="caution">
    <text evidence="1">The sequence shown here is derived from an EMBL/GenBank/DDBJ whole genome shotgun (WGS) entry which is preliminary data.</text>
</comment>
<evidence type="ECO:0000313" key="1">
    <source>
        <dbReference type="EMBL" id="GMN63946.1"/>
    </source>
</evidence>
<organism evidence="1 2">
    <name type="scientific">Ficus carica</name>
    <name type="common">Common fig</name>
    <dbReference type="NCBI Taxonomy" id="3494"/>
    <lineage>
        <taxon>Eukaryota</taxon>
        <taxon>Viridiplantae</taxon>
        <taxon>Streptophyta</taxon>
        <taxon>Embryophyta</taxon>
        <taxon>Tracheophyta</taxon>
        <taxon>Spermatophyta</taxon>
        <taxon>Magnoliopsida</taxon>
        <taxon>eudicotyledons</taxon>
        <taxon>Gunneridae</taxon>
        <taxon>Pentapetalae</taxon>
        <taxon>rosids</taxon>
        <taxon>fabids</taxon>
        <taxon>Rosales</taxon>
        <taxon>Moraceae</taxon>
        <taxon>Ficeae</taxon>
        <taxon>Ficus</taxon>
    </lineage>
</organism>
<sequence>MARQMLVFATPGRRLVFATPGFHDDGQRLVSRRLGFATTRAEDGFTSAYVFGFSQWQAFVVGEMGELRRSWNRSGLVGNEPMGWRI</sequence>
<proteinExistence type="predicted"/>
<evidence type="ECO:0000313" key="2">
    <source>
        <dbReference type="Proteomes" id="UP001187192"/>
    </source>
</evidence>
<keyword evidence="2" id="KW-1185">Reference proteome</keyword>
<protein>
    <submittedName>
        <fullName evidence="1">Uncharacterized protein</fullName>
    </submittedName>
</protein>
<dbReference type="AlphaFoldDB" id="A0AA88E196"/>
<name>A0AA88E196_FICCA</name>